<name>M4VY97_9BACT</name>
<keyword evidence="7" id="KW-0624">Polysaccharide degradation</keyword>
<dbReference type="KEGG" id="man:A11S_1340"/>
<evidence type="ECO:0000256" key="3">
    <source>
        <dbReference type="ARBA" id="ARBA00022651"/>
    </source>
</evidence>
<dbReference type="PANTHER" id="PTHR38050:SF2">
    <property type="entry name" value="FERULOYL ESTERASE C-RELATED"/>
    <property type="match status" value="1"/>
</dbReference>
<dbReference type="Proteomes" id="UP000011932">
    <property type="component" value="Chromosome"/>
</dbReference>
<dbReference type="STRING" id="349215.A11S_1340"/>
<dbReference type="GO" id="GO:0005576">
    <property type="term" value="C:extracellular region"/>
    <property type="evidence" value="ECO:0007669"/>
    <property type="project" value="UniProtKB-SubCell"/>
</dbReference>
<dbReference type="EMBL" id="CP003538">
    <property type="protein sequence ID" value="AGH98149.1"/>
    <property type="molecule type" value="Genomic_DNA"/>
</dbReference>
<protein>
    <submittedName>
        <fullName evidence="9">Putative lipoprotein</fullName>
    </submittedName>
</protein>
<dbReference type="InterPro" id="IPR029058">
    <property type="entry name" value="AB_hydrolase_fold"/>
</dbReference>
<keyword evidence="9" id="KW-0449">Lipoprotein</keyword>
<dbReference type="Pfam" id="PF10503">
    <property type="entry name" value="Esterase_PHB"/>
    <property type="match status" value="1"/>
</dbReference>
<feature type="chain" id="PRO_5004060535" evidence="8">
    <location>
        <begin position="27"/>
        <end position="336"/>
    </location>
</feature>
<keyword evidence="5" id="KW-0378">Hydrolase</keyword>
<dbReference type="Gene3D" id="3.40.50.1820">
    <property type="entry name" value="alpha/beta hydrolase"/>
    <property type="match status" value="1"/>
</dbReference>
<dbReference type="AlphaFoldDB" id="M4VY97"/>
<evidence type="ECO:0000256" key="2">
    <source>
        <dbReference type="ARBA" id="ARBA00022525"/>
    </source>
</evidence>
<dbReference type="InterPro" id="IPR010126">
    <property type="entry name" value="Esterase_phb"/>
</dbReference>
<evidence type="ECO:0000313" key="10">
    <source>
        <dbReference type="Proteomes" id="UP000011932"/>
    </source>
</evidence>
<dbReference type="InterPro" id="IPR043595">
    <property type="entry name" value="FaeB/C/D"/>
</dbReference>
<dbReference type="PANTHER" id="PTHR38050">
    <property type="match status" value="1"/>
</dbReference>
<comment type="subcellular location">
    <subcellularLocation>
        <location evidence="1">Secreted</location>
    </subcellularLocation>
</comment>
<dbReference type="GO" id="GO:0045493">
    <property type="term" value="P:xylan catabolic process"/>
    <property type="evidence" value="ECO:0007669"/>
    <property type="project" value="UniProtKB-KW"/>
</dbReference>
<accession>M4VY97</accession>
<keyword evidence="4 8" id="KW-0732">Signal</keyword>
<reference evidence="9 10" key="1">
    <citation type="journal article" date="2013" name="ISME J.">
        <title>By their genes ye shall know them: genomic signatures of predatory bacteria.</title>
        <authorList>
            <person name="Pasternak Z."/>
            <person name="Pietrokovski S."/>
            <person name="Rotem O."/>
            <person name="Gophna U."/>
            <person name="Lurie-Weinberger M.N."/>
            <person name="Jurkevitch E."/>
        </authorList>
    </citation>
    <scope>NUCLEOTIDE SEQUENCE [LARGE SCALE GENOMIC DNA]</scope>
    <source>
        <strain evidence="9">EPB</strain>
    </source>
</reference>
<evidence type="ECO:0000256" key="8">
    <source>
        <dbReference type="SAM" id="SignalP"/>
    </source>
</evidence>
<evidence type="ECO:0000256" key="4">
    <source>
        <dbReference type="ARBA" id="ARBA00022729"/>
    </source>
</evidence>
<keyword evidence="6" id="KW-0119">Carbohydrate metabolism</keyword>
<gene>
    <name evidence="9" type="ORF">A11S_1340</name>
</gene>
<evidence type="ECO:0000256" key="6">
    <source>
        <dbReference type="ARBA" id="ARBA00023277"/>
    </source>
</evidence>
<evidence type="ECO:0000256" key="1">
    <source>
        <dbReference type="ARBA" id="ARBA00004613"/>
    </source>
</evidence>
<evidence type="ECO:0000313" key="9">
    <source>
        <dbReference type="EMBL" id="AGH98149.1"/>
    </source>
</evidence>
<organism evidence="9 10">
    <name type="scientific">Micavibrio aeruginosavorus EPB</name>
    <dbReference type="NCBI Taxonomy" id="349215"/>
    <lineage>
        <taxon>Bacteria</taxon>
        <taxon>Pseudomonadati</taxon>
        <taxon>Bdellovibrionota</taxon>
        <taxon>Bdellovibrionia</taxon>
        <taxon>Bdellovibrionales</taxon>
        <taxon>Pseudobdellovibrionaceae</taxon>
        <taxon>Micavibrio</taxon>
    </lineage>
</organism>
<evidence type="ECO:0000256" key="5">
    <source>
        <dbReference type="ARBA" id="ARBA00022801"/>
    </source>
</evidence>
<dbReference type="HOGENOM" id="CLU_027551_4_0_5"/>
<keyword evidence="2" id="KW-0964">Secreted</keyword>
<dbReference type="SUPFAM" id="SSF53474">
    <property type="entry name" value="alpha/beta-Hydrolases"/>
    <property type="match status" value="1"/>
</dbReference>
<evidence type="ECO:0000256" key="7">
    <source>
        <dbReference type="ARBA" id="ARBA00023326"/>
    </source>
</evidence>
<feature type="signal peptide" evidence="8">
    <location>
        <begin position="1"/>
        <end position="26"/>
    </location>
</feature>
<sequence length="336" mass="36838">MEKSKMIRVLLGIFCVLFVLPFSAQAADGLLKQSVTVNGVERDYLIHLPAGFKPKAGPYPVVMAYHGGGGTAEGMADMTRLNDTADKYGFIAVYPEGTAPEGKNRFRTWNAGTCCGTAMEKKVDDVAYSSAIMDELRDQFRADPKRIYLTGHSNGAMMVYRLACALSERVAAVAPNAGQNVFHACPDARPMPVMHIHGTADKCALYGGGTCGGCFSDFLGGGDEGGESWECLGVRESMWRRARDYGCTRKTEITDKRRNMTCERWAGCTVYEGEVTLCSVAGGGHNWPGGATGLKLCESRPNGVLCRKWMRATGPYNDDIPLNDMMWTFFKRWERP</sequence>
<keyword evidence="3" id="KW-0858">Xylan degradation</keyword>
<dbReference type="GO" id="GO:0030600">
    <property type="term" value="F:feruloyl esterase activity"/>
    <property type="evidence" value="ECO:0007669"/>
    <property type="project" value="InterPro"/>
</dbReference>
<proteinExistence type="predicted"/>